<protein>
    <recommendedName>
        <fullName evidence="2">DUF4179 domain-containing protein</fullName>
    </recommendedName>
</protein>
<evidence type="ECO:0000313" key="3">
    <source>
        <dbReference type="EMBL" id="GHI01143.1"/>
    </source>
</evidence>
<keyword evidence="1" id="KW-1133">Transmembrane helix</keyword>
<keyword evidence="1" id="KW-0472">Membrane</keyword>
<sequence length="446" mass="50748">MEKKLFHEQFEEIDVPKEEVRNAIRGGIKRANSGSKYRRNRAIAISAVAAASIFISSSFIFPSFSKVMADMPVVGYFYRDLVGETLETQKLITKLNETASYKGIDVAITSAYYDGAVIGVTFDVKGKVKTAEDGRAMGFYEIFNGDENLGETKEIVYMEPTEKGFTGKIQLSYPKTELPADTTFPLEFKSIGEKEGSWRFNVPIKQLPFETKPVNQVSTYEDTKLQLDSIFIGKASTAINYTVTVPNGERHDDIRFDFFDDHGKMIQWLSDATLEKKKSGSEMIVKGRTIIPLALKDKTKFIEVHPAVALSEPFQFVSLNEKTRTTIKAARQNQSVTINKISFADKKFTVDFQVNNGDKMGMYYMFYHDFARTGVTLVKDSRKNIYEKPIKHKIKTLDKKQLRFRSTFDISGLKNFDPEKYVLRVDLNSMAINMPHEMEPIKVNLE</sequence>
<keyword evidence="1" id="KW-0812">Transmembrane</keyword>
<dbReference type="Proteomes" id="UP000637074">
    <property type="component" value="Unassembled WGS sequence"/>
</dbReference>
<accession>A0ABQ3NB55</accession>
<organism evidence="3 4">
    <name type="scientific">Neobacillus kokaensis</name>
    <dbReference type="NCBI Taxonomy" id="2759023"/>
    <lineage>
        <taxon>Bacteria</taxon>
        <taxon>Bacillati</taxon>
        <taxon>Bacillota</taxon>
        <taxon>Bacilli</taxon>
        <taxon>Bacillales</taxon>
        <taxon>Bacillaceae</taxon>
        <taxon>Neobacillus</taxon>
    </lineage>
</organism>
<evidence type="ECO:0000256" key="1">
    <source>
        <dbReference type="SAM" id="Phobius"/>
    </source>
</evidence>
<dbReference type="InterPro" id="IPR025436">
    <property type="entry name" value="DUF4179"/>
</dbReference>
<comment type="caution">
    <text evidence="3">The sequence shown here is derived from an EMBL/GenBank/DDBJ whole genome shotgun (WGS) entry which is preliminary data.</text>
</comment>
<gene>
    <name evidence="3" type="ORF">AM1BK_46850</name>
</gene>
<reference evidence="3 4" key="1">
    <citation type="journal article" date="2022" name="Int. J. Syst. Evol. Microbiol.">
        <title>Neobacillus kokaensis sp. nov., isolated from soil.</title>
        <authorList>
            <person name="Yuki K."/>
            <person name="Matsubara H."/>
            <person name="Yamaguchi S."/>
        </authorList>
    </citation>
    <scope>NUCLEOTIDE SEQUENCE [LARGE SCALE GENOMIC DNA]</scope>
    <source>
        <strain evidence="3 4">LOB 377</strain>
    </source>
</reference>
<dbReference type="RefSeq" id="WP_191276802.1">
    <property type="nucleotide sequence ID" value="NZ_BNDS01000035.1"/>
</dbReference>
<proteinExistence type="predicted"/>
<keyword evidence="4" id="KW-1185">Reference proteome</keyword>
<dbReference type="EMBL" id="BNDS01000035">
    <property type="protein sequence ID" value="GHI01143.1"/>
    <property type="molecule type" value="Genomic_DNA"/>
</dbReference>
<dbReference type="Gene3D" id="2.60.40.1630">
    <property type="entry name" value="bacillus anthracis domain"/>
    <property type="match status" value="1"/>
</dbReference>
<feature type="domain" description="DUF4179" evidence="2">
    <location>
        <begin position="39"/>
        <end position="125"/>
    </location>
</feature>
<name>A0ABQ3NB55_9BACI</name>
<evidence type="ECO:0000313" key="4">
    <source>
        <dbReference type="Proteomes" id="UP000637074"/>
    </source>
</evidence>
<evidence type="ECO:0000259" key="2">
    <source>
        <dbReference type="Pfam" id="PF13786"/>
    </source>
</evidence>
<dbReference type="Pfam" id="PF13786">
    <property type="entry name" value="DUF4179"/>
    <property type="match status" value="1"/>
</dbReference>
<feature type="transmembrane region" description="Helical" evidence="1">
    <location>
        <begin position="42"/>
        <end position="61"/>
    </location>
</feature>